<feature type="binding site" evidence="10">
    <location>
        <position position="87"/>
    </location>
    <ligand>
        <name>[4Fe-4S] cluster</name>
        <dbReference type="ChEBI" id="CHEBI:49883"/>
    </ligand>
</feature>
<dbReference type="SUPFAM" id="SSF142754">
    <property type="entry name" value="NadA-like"/>
    <property type="match status" value="1"/>
</dbReference>
<dbReference type="PANTHER" id="PTHR30573">
    <property type="entry name" value="QUINOLINATE SYNTHETASE A"/>
    <property type="match status" value="1"/>
</dbReference>
<dbReference type="Pfam" id="PF02445">
    <property type="entry name" value="NadA"/>
    <property type="match status" value="1"/>
</dbReference>
<name>A0A4E0PXZ8_9EURY</name>
<keyword evidence="12" id="KW-1185">Reference proteome</keyword>
<accession>A0A4E0PXZ8</accession>
<dbReference type="HAMAP" id="MF_00568">
    <property type="entry name" value="NadA_type2"/>
    <property type="match status" value="1"/>
</dbReference>
<keyword evidence="9 10" id="KW-0411">Iron-sulfur</keyword>
<keyword evidence="5 10" id="KW-0662">Pyridine nucleotide biosynthesis</keyword>
<sequence>MQDLHTTIEKIEDIKTGKNAVILAHNYERGEIQDIADFTGDSLGLSQQAVEQDADVIVFCGVHFMAESAAILSPHKTVLLPEIHAGCPMASMITAEALRTEKKKYPDAAVVCYVNSTAEVKAESDICCTSANAVEVVNSLDEEEILFVPDKNLADYVARNSTKRIIPWEGYCPTHNQILVSDILRVKQAHPEAEVLAHPECRRDVLEISDSVFSTTGMLNYARKSTCMEFIIATERGILHRLEKDNPEKRFYYASEFAVCPEMKAIDLDALLLSLERMQYVITVPEEVRVRAKLALDRMLAVKRNR</sequence>
<proteinExistence type="inferred from homology"/>
<dbReference type="NCBIfam" id="TIGR00550">
    <property type="entry name" value="nadA"/>
    <property type="match status" value="1"/>
</dbReference>
<dbReference type="GO" id="GO:0051539">
    <property type="term" value="F:4 iron, 4 sulfur cluster binding"/>
    <property type="evidence" value="ECO:0007669"/>
    <property type="project" value="UniProtKB-KW"/>
</dbReference>
<dbReference type="EMBL" id="PGGK01000004">
    <property type="protein sequence ID" value="TGC09710.1"/>
    <property type="molecule type" value="Genomic_DNA"/>
</dbReference>
<keyword evidence="3 10" id="KW-0004">4Fe-4S</keyword>
<evidence type="ECO:0000256" key="3">
    <source>
        <dbReference type="ARBA" id="ARBA00022485"/>
    </source>
</evidence>
<evidence type="ECO:0000256" key="9">
    <source>
        <dbReference type="ARBA" id="ARBA00023014"/>
    </source>
</evidence>
<dbReference type="InterPro" id="IPR003473">
    <property type="entry name" value="NadA"/>
</dbReference>
<comment type="cofactor">
    <cofactor evidence="10">
        <name>[4Fe-4S] cluster</name>
        <dbReference type="ChEBI" id="CHEBI:49883"/>
    </cofactor>
    <text evidence="10">Binds 1 [4Fe-4S] cluster per subunit.</text>
</comment>
<feature type="binding site" evidence="10">
    <location>
        <begin position="198"/>
        <end position="200"/>
    </location>
    <ligand>
        <name>iminosuccinate</name>
        <dbReference type="ChEBI" id="CHEBI:77875"/>
    </ligand>
</feature>
<evidence type="ECO:0000256" key="1">
    <source>
        <dbReference type="ARBA" id="ARBA00005065"/>
    </source>
</evidence>
<dbReference type="FunFam" id="3.40.50.10800:FF:000003">
    <property type="entry name" value="Quinolinate synthase A"/>
    <property type="match status" value="1"/>
</dbReference>
<dbReference type="InterPro" id="IPR036094">
    <property type="entry name" value="NadA_sf"/>
</dbReference>
<dbReference type="UniPathway" id="UPA00253">
    <property type="reaction ID" value="UER00327"/>
</dbReference>
<feature type="binding site" evidence="10">
    <location>
        <position position="25"/>
    </location>
    <ligand>
        <name>iminosuccinate</name>
        <dbReference type="ChEBI" id="CHEBI:77875"/>
    </ligand>
</feature>
<evidence type="ECO:0000256" key="5">
    <source>
        <dbReference type="ARBA" id="ARBA00022642"/>
    </source>
</evidence>
<dbReference type="NCBIfam" id="NF006879">
    <property type="entry name" value="PRK09375.1-4"/>
    <property type="match status" value="1"/>
</dbReference>
<protein>
    <recommendedName>
        <fullName evidence="2 10">Quinolinate synthase</fullName>
        <ecNumber evidence="2 10">2.5.1.72</ecNumber>
    </recommendedName>
</protein>
<comment type="function">
    <text evidence="10">Catalyzes the condensation of iminoaspartate with dihydroxyacetone phosphate to form quinolinate.</text>
</comment>
<evidence type="ECO:0000256" key="8">
    <source>
        <dbReference type="ARBA" id="ARBA00023004"/>
    </source>
</evidence>
<dbReference type="Proteomes" id="UP000297295">
    <property type="component" value="Unassembled WGS sequence"/>
</dbReference>
<dbReference type="GO" id="GO:0034628">
    <property type="term" value="P:'de novo' NAD+ biosynthetic process from L-aspartate"/>
    <property type="evidence" value="ECO:0007669"/>
    <property type="project" value="TreeGrafter"/>
</dbReference>
<organism evidence="11 12">
    <name type="scientific">Methanolobus halotolerans</name>
    <dbReference type="NCBI Taxonomy" id="2052935"/>
    <lineage>
        <taxon>Archaea</taxon>
        <taxon>Methanobacteriati</taxon>
        <taxon>Methanobacteriota</taxon>
        <taxon>Stenosarchaea group</taxon>
        <taxon>Methanomicrobia</taxon>
        <taxon>Methanosarcinales</taxon>
        <taxon>Methanosarcinaceae</taxon>
        <taxon>Methanolobus</taxon>
    </lineage>
</organism>
<evidence type="ECO:0000256" key="7">
    <source>
        <dbReference type="ARBA" id="ARBA00022723"/>
    </source>
</evidence>
<feature type="binding site" evidence="10">
    <location>
        <position position="42"/>
    </location>
    <ligand>
        <name>iminosuccinate</name>
        <dbReference type="ChEBI" id="CHEBI:77875"/>
    </ligand>
</feature>
<feature type="binding site" evidence="10">
    <location>
        <position position="215"/>
    </location>
    <ligand>
        <name>iminosuccinate</name>
        <dbReference type="ChEBI" id="CHEBI:77875"/>
    </ligand>
</feature>
<dbReference type="GO" id="GO:0008987">
    <property type="term" value="F:quinolinate synthetase A activity"/>
    <property type="evidence" value="ECO:0007669"/>
    <property type="project" value="UniProtKB-UniRule"/>
</dbReference>
<keyword evidence="8 10" id="KW-0408">Iron</keyword>
<feature type="binding site" evidence="10">
    <location>
        <position position="260"/>
    </location>
    <ligand>
        <name>[4Fe-4S] cluster</name>
        <dbReference type="ChEBI" id="CHEBI:49883"/>
    </ligand>
</feature>
<dbReference type="InterPro" id="IPR023066">
    <property type="entry name" value="Quinolinate_synth_type2"/>
</dbReference>
<dbReference type="NCBIfam" id="NF006878">
    <property type="entry name" value="PRK09375.1-2"/>
    <property type="match status" value="1"/>
</dbReference>
<comment type="caution">
    <text evidence="11">The sequence shown here is derived from an EMBL/GenBank/DDBJ whole genome shotgun (WGS) entry which is preliminary data.</text>
</comment>
<evidence type="ECO:0000256" key="2">
    <source>
        <dbReference type="ARBA" id="ARBA00012669"/>
    </source>
</evidence>
<dbReference type="OrthoDB" id="5931at2157"/>
<evidence type="ECO:0000256" key="6">
    <source>
        <dbReference type="ARBA" id="ARBA00022679"/>
    </source>
</evidence>
<dbReference type="Gene3D" id="3.40.50.10800">
    <property type="entry name" value="NadA-like"/>
    <property type="match status" value="3"/>
</dbReference>
<feature type="binding site" evidence="10">
    <location>
        <position position="172"/>
    </location>
    <ligand>
        <name>[4Fe-4S] cluster</name>
        <dbReference type="ChEBI" id="CHEBI:49883"/>
    </ligand>
</feature>
<evidence type="ECO:0000256" key="10">
    <source>
        <dbReference type="HAMAP-Rule" id="MF_00568"/>
    </source>
</evidence>
<dbReference type="EC" id="2.5.1.72" evidence="2 10"/>
<dbReference type="GO" id="GO:0046872">
    <property type="term" value="F:metal ion binding"/>
    <property type="evidence" value="ECO:0007669"/>
    <property type="project" value="UniProtKB-KW"/>
</dbReference>
<evidence type="ECO:0000313" key="12">
    <source>
        <dbReference type="Proteomes" id="UP000297295"/>
    </source>
</evidence>
<keyword evidence="7 10" id="KW-0479">Metal-binding</keyword>
<comment type="similarity">
    <text evidence="10">Belongs to the quinolinate synthase family. Type 2 subfamily.</text>
</comment>
<feature type="binding site" evidence="10">
    <location>
        <position position="130"/>
    </location>
    <ligand>
        <name>iminosuccinate</name>
        <dbReference type="ChEBI" id="CHEBI:77875"/>
    </ligand>
</feature>
<comment type="catalytic activity">
    <reaction evidence="10">
        <text>iminosuccinate + dihydroxyacetone phosphate = quinolinate + phosphate + 2 H2O + H(+)</text>
        <dbReference type="Rhea" id="RHEA:25888"/>
        <dbReference type="ChEBI" id="CHEBI:15377"/>
        <dbReference type="ChEBI" id="CHEBI:15378"/>
        <dbReference type="ChEBI" id="CHEBI:29959"/>
        <dbReference type="ChEBI" id="CHEBI:43474"/>
        <dbReference type="ChEBI" id="CHEBI:57642"/>
        <dbReference type="ChEBI" id="CHEBI:77875"/>
        <dbReference type="EC" id="2.5.1.72"/>
    </reaction>
</comment>
<dbReference type="PANTHER" id="PTHR30573:SF0">
    <property type="entry name" value="QUINOLINATE SYNTHASE, CHLOROPLASTIC"/>
    <property type="match status" value="1"/>
</dbReference>
<dbReference type="GO" id="GO:0005737">
    <property type="term" value="C:cytoplasm"/>
    <property type="evidence" value="ECO:0007669"/>
    <property type="project" value="UniProtKB-SubCell"/>
</dbReference>
<keyword evidence="4 10" id="KW-0963">Cytoplasm</keyword>
<gene>
    <name evidence="10" type="primary">nadA</name>
    <name evidence="11" type="ORF">CUN85_04935</name>
</gene>
<dbReference type="AlphaFoldDB" id="A0A4E0PXZ8"/>
<comment type="pathway">
    <text evidence="1 10">Cofactor biosynthesis; NAD(+) biosynthesis; quinolinate from iminoaspartate: step 1/1.</text>
</comment>
<keyword evidence="6 10" id="KW-0808">Transferase</keyword>
<feature type="binding site" evidence="10">
    <location>
        <begin position="113"/>
        <end position="115"/>
    </location>
    <ligand>
        <name>iminosuccinate</name>
        <dbReference type="ChEBI" id="CHEBI:77875"/>
    </ligand>
</feature>
<dbReference type="RefSeq" id="WP_135389224.1">
    <property type="nucleotide sequence ID" value="NZ_PGGK01000004.1"/>
</dbReference>
<comment type="subcellular location">
    <subcellularLocation>
        <location evidence="10">Cytoplasm</location>
    </subcellularLocation>
</comment>
<evidence type="ECO:0000256" key="4">
    <source>
        <dbReference type="ARBA" id="ARBA00022490"/>
    </source>
</evidence>
<evidence type="ECO:0000313" key="11">
    <source>
        <dbReference type="EMBL" id="TGC09710.1"/>
    </source>
</evidence>
<reference evidence="11 12" key="1">
    <citation type="submission" date="2017-11" db="EMBL/GenBank/DDBJ databases">
        <title>Isolation and Characterization of Methanogenic Archaea from Saline Meromictic Lake at Siberia.</title>
        <authorList>
            <person name="Shen Y."/>
            <person name="Huang H.-H."/>
            <person name="Lai M.-C."/>
            <person name="Chen S.-C."/>
        </authorList>
    </citation>
    <scope>NUCLEOTIDE SEQUENCE [LARGE SCALE GENOMIC DNA]</scope>
    <source>
        <strain evidence="11 12">SY-01</strain>
    </source>
</reference>